<evidence type="ECO:0000313" key="4">
    <source>
        <dbReference type="Proteomes" id="UP000053455"/>
    </source>
</evidence>
<keyword evidence="1" id="KW-1133">Transmembrane helix</keyword>
<keyword evidence="4" id="KW-1185">Reference proteome</keyword>
<keyword evidence="1" id="KW-0812">Transmembrane</keyword>
<feature type="domain" description="CAAX prenyl protease 2/Lysostaphin resistance protein A-like" evidence="2">
    <location>
        <begin position="147"/>
        <end position="240"/>
    </location>
</feature>
<feature type="transmembrane region" description="Helical" evidence="1">
    <location>
        <begin position="203"/>
        <end position="220"/>
    </location>
</feature>
<dbReference type="InterPro" id="IPR003675">
    <property type="entry name" value="Rce1/LyrA-like_dom"/>
</dbReference>
<dbReference type="OrthoDB" id="7632478at2"/>
<dbReference type="GO" id="GO:0004175">
    <property type="term" value="F:endopeptidase activity"/>
    <property type="evidence" value="ECO:0007669"/>
    <property type="project" value="UniProtKB-ARBA"/>
</dbReference>
<sequence length="257" mass="27253">MDAPPVARGTKAAIGWPLFMAQLVTVVVVYFVGSALPLVPFIFEQAAQGTPQAAPSSWLVALTVMVSMAGALVLCWVWLRREGRVAEAWDLSAPGNWGMTLGWAALGTVGAIAIFTLGAALLEAIGLPAADASFILDLVTESPLMFAIWIIGVAILAAGVGEELLWRGFLMDRLERLGGLRGRVWLVLAVQALLFGLPHSYQGIGGMILTGAIGLLLGWIRIMQRGNLWAVIIAHASVDVIMMSLAYASSLGWFATA</sequence>
<reference evidence="3 4" key="1">
    <citation type="submission" date="2015-04" db="EMBL/GenBank/DDBJ databases">
        <title>The draft genome sequence of Erythrobacter marinus HWDM-33.</title>
        <authorList>
            <person name="Zhuang L."/>
            <person name="Liu Y."/>
            <person name="Shao Z."/>
        </authorList>
    </citation>
    <scope>NUCLEOTIDE SEQUENCE [LARGE SCALE GENOMIC DNA]</scope>
    <source>
        <strain evidence="3 4">HWDM-33</strain>
    </source>
</reference>
<name>A0A0H0XXH6_9SPHN</name>
<keyword evidence="1" id="KW-0472">Membrane</keyword>
<gene>
    <name evidence="3" type="ORF">AAV99_05860</name>
</gene>
<feature type="transmembrane region" description="Helical" evidence="1">
    <location>
        <begin position="142"/>
        <end position="160"/>
    </location>
</feature>
<feature type="transmembrane region" description="Helical" evidence="1">
    <location>
        <begin position="12"/>
        <end position="38"/>
    </location>
</feature>
<protein>
    <recommendedName>
        <fullName evidence="2">CAAX prenyl protease 2/Lysostaphin resistance protein A-like domain-containing protein</fullName>
    </recommendedName>
</protein>
<evidence type="ECO:0000259" key="2">
    <source>
        <dbReference type="Pfam" id="PF02517"/>
    </source>
</evidence>
<dbReference type="Proteomes" id="UP000053455">
    <property type="component" value="Unassembled WGS sequence"/>
</dbReference>
<dbReference type="EMBL" id="LBHU01000001">
    <property type="protein sequence ID" value="KLI65000.1"/>
    <property type="molecule type" value="Genomic_DNA"/>
</dbReference>
<dbReference type="PANTHER" id="PTHR43592:SF15">
    <property type="entry name" value="CAAX AMINO TERMINAL PROTEASE FAMILY PROTEIN"/>
    <property type="match status" value="1"/>
</dbReference>
<feature type="transmembrane region" description="Helical" evidence="1">
    <location>
        <begin position="227"/>
        <end position="248"/>
    </location>
</feature>
<dbReference type="PANTHER" id="PTHR43592">
    <property type="entry name" value="CAAX AMINO TERMINAL PROTEASE"/>
    <property type="match status" value="1"/>
</dbReference>
<dbReference type="Pfam" id="PF02517">
    <property type="entry name" value="Rce1-like"/>
    <property type="match status" value="1"/>
</dbReference>
<comment type="caution">
    <text evidence="3">The sequence shown here is derived from an EMBL/GenBank/DDBJ whole genome shotgun (WGS) entry which is preliminary data.</text>
</comment>
<dbReference type="STRING" id="874156.GCA_001021555_00100"/>
<proteinExistence type="predicted"/>
<feature type="transmembrane region" description="Helical" evidence="1">
    <location>
        <begin position="100"/>
        <end position="122"/>
    </location>
</feature>
<accession>A0A0H0XXH6</accession>
<feature type="transmembrane region" description="Helical" evidence="1">
    <location>
        <begin position="180"/>
        <end position="197"/>
    </location>
</feature>
<dbReference type="GO" id="GO:0080120">
    <property type="term" value="P:CAAX-box protein maturation"/>
    <property type="evidence" value="ECO:0007669"/>
    <property type="project" value="UniProtKB-ARBA"/>
</dbReference>
<dbReference type="AlphaFoldDB" id="A0A0H0XXH6"/>
<organism evidence="3 4">
    <name type="scientific">Aurantiacibacter marinus</name>
    <dbReference type="NCBI Taxonomy" id="874156"/>
    <lineage>
        <taxon>Bacteria</taxon>
        <taxon>Pseudomonadati</taxon>
        <taxon>Pseudomonadota</taxon>
        <taxon>Alphaproteobacteria</taxon>
        <taxon>Sphingomonadales</taxon>
        <taxon>Erythrobacteraceae</taxon>
        <taxon>Aurantiacibacter</taxon>
    </lineage>
</organism>
<evidence type="ECO:0000256" key="1">
    <source>
        <dbReference type="SAM" id="Phobius"/>
    </source>
</evidence>
<dbReference type="PATRIC" id="fig|874156.12.peg.1213"/>
<feature type="transmembrane region" description="Helical" evidence="1">
    <location>
        <begin position="58"/>
        <end position="79"/>
    </location>
</feature>
<evidence type="ECO:0000313" key="3">
    <source>
        <dbReference type="EMBL" id="KLI65000.1"/>
    </source>
</evidence>